<sequence>MGHCREGIGRQDRLSAATSATRLKDLPAVPTMTETGFHDFVVEQWQAVYLPAKTPAPTVQRLNAELDKALRDPSVVALAQKLGIVLVGGTPQQLAQLQQSDSAKWAKVIRDGHIHID</sequence>
<protein>
    <recommendedName>
        <fullName evidence="4">Tripartite tricarboxylate transporter substrate binding protein</fullName>
    </recommendedName>
</protein>
<accession>A0A934TT42</accession>
<evidence type="ECO:0000313" key="2">
    <source>
        <dbReference type="EMBL" id="MBK6006878.1"/>
    </source>
</evidence>
<dbReference type="InterPro" id="IPR042100">
    <property type="entry name" value="Bug_dom1"/>
</dbReference>
<dbReference type="Pfam" id="PF03401">
    <property type="entry name" value="TctC"/>
    <property type="match status" value="1"/>
</dbReference>
<proteinExistence type="inferred from homology"/>
<comment type="caution">
    <text evidence="2">The sequence shown here is derived from an EMBL/GenBank/DDBJ whole genome shotgun (WGS) entry which is preliminary data.</text>
</comment>
<comment type="similarity">
    <text evidence="1">Belongs to the UPF0065 (bug) family.</text>
</comment>
<name>A0A934TT42_9BURK</name>
<evidence type="ECO:0008006" key="4">
    <source>
        <dbReference type="Google" id="ProtNLM"/>
    </source>
</evidence>
<dbReference type="AlphaFoldDB" id="A0A934TT42"/>
<gene>
    <name evidence="2" type="ORF">JJB11_12325</name>
</gene>
<organism evidence="2 3">
    <name type="scientific">Ramlibacter ginsenosidimutans</name>
    <dbReference type="NCBI Taxonomy" id="502333"/>
    <lineage>
        <taxon>Bacteria</taxon>
        <taxon>Pseudomonadati</taxon>
        <taxon>Pseudomonadota</taxon>
        <taxon>Betaproteobacteria</taxon>
        <taxon>Burkholderiales</taxon>
        <taxon>Comamonadaceae</taxon>
        <taxon>Ramlibacter</taxon>
    </lineage>
</organism>
<dbReference type="PANTHER" id="PTHR42928:SF5">
    <property type="entry name" value="BLR1237 PROTEIN"/>
    <property type="match status" value="1"/>
</dbReference>
<keyword evidence="3" id="KW-1185">Reference proteome</keyword>
<evidence type="ECO:0000313" key="3">
    <source>
        <dbReference type="Proteomes" id="UP000630528"/>
    </source>
</evidence>
<dbReference type="PANTHER" id="PTHR42928">
    <property type="entry name" value="TRICARBOXYLATE-BINDING PROTEIN"/>
    <property type="match status" value="1"/>
</dbReference>
<dbReference type="InterPro" id="IPR005064">
    <property type="entry name" value="BUG"/>
</dbReference>
<evidence type="ECO:0000256" key="1">
    <source>
        <dbReference type="ARBA" id="ARBA00006987"/>
    </source>
</evidence>
<reference evidence="2" key="2">
    <citation type="submission" date="2021-01" db="EMBL/GenBank/DDBJ databases">
        <authorList>
            <person name="Kang M."/>
        </authorList>
    </citation>
    <scope>NUCLEOTIDE SEQUENCE</scope>
    <source>
        <strain evidence="2">KACC 17527</strain>
    </source>
</reference>
<dbReference type="Proteomes" id="UP000630528">
    <property type="component" value="Unassembled WGS sequence"/>
</dbReference>
<reference evidence="2" key="1">
    <citation type="journal article" date="2012" name="J. Microbiol. Biotechnol.">
        <title>Ramlibacter ginsenosidimutans sp. nov., with ginsenoside-converting activity.</title>
        <authorList>
            <person name="Wang L."/>
            <person name="An D.S."/>
            <person name="Kim S.G."/>
            <person name="Jin F.X."/>
            <person name="Kim S.C."/>
            <person name="Lee S.T."/>
            <person name="Im W.T."/>
        </authorList>
    </citation>
    <scope>NUCLEOTIDE SEQUENCE</scope>
    <source>
        <strain evidence="2">KACC 17527</strain>
    </source>
</reference>
<dbReference type="EMBL" id="JAEPWM010000004">
    <property type="protein sequence ID" value="MBK6006878.1"/>
    <property type="molecule type" value="Genomic_DNA"/>
</dbReference>
<dbReference type="Gene3D" id="3.40.190.150">
    <property type="entry name" value="Bordetella uptake gene, domain 1"/>
    <property type="match status" value="1"/>
</dbReference>